<organism evidence="1 2">
    <name type="scientific">Blautia producta</name>
    <dbReference type="NCBI Taxonomy" id="33035"/>
    <lineage>
        <taxon>Bacteria</taxon>
        <taxon>Bacillati</taxon>
        <taxon>Bacillota</taxon>
        <taxon>Clostridia</taxon>
        <taxon>Lachnospirales</taxon>
        <taxon>Lachnospiraceae</taxon>
        <taxon>Blautia</taxon>
    </lineage>
</organism>
<protein>
    <submittedName>
        <fullName evidence="1">Uncharacterized protein</fullName>
    </submittedName>
</protein>
<dbReference type="EMBL" id="CP039126">
    <property type="protein sequence ID" value="QMW80581.1"/>
    <property type="molecule type" value="Genomic_DNA"/>
</dbReference>
<dbReference type="Proteomes" id="UP000515789">
    <property type="component" value="Chromosome"/>
</dbReference>
<name>A0A7G5N138_9FIRM</name>
<sequence>MQRLTAYQIIDSLKELNREVVPHPMAVIYSHPLACPEGCVIRIFDRRSGRPTSLCVVRQTVEECRQDITENGFSKFFQRAPGDEPEIVESWVMDGDYREKPVHDHYIFYGNGRRQISEAHGFKVNLCLIHHNAGKESVHQNENYDKLLKRMCQQAYESDHSHEGFMEIFHENFL</sequence>
<proteinExistence type="predicted"/>
<dbReference type="AlphaFoldDB" id="A0A7G5N138"/>
<evidence type="ECO:0000313" key="1">
    <source>
        <dbReference type="EMBL" id="QMW80581.1"/>
    </source>
</evidence>
<accession>A0A7G5N138</accession>
<dbReference type="GeneID" id="75053962"/>
<evidence type="ECO:0000313" key="2">
    <source>
        <dbReference type="Proteomes" id="UP000515789"/>
    </source>
</evidence>
<reference evidence="1 2" key="1">
    <citation type="submission" date="2019-04" db="EMBL/GenBank/DDBJ databases">
        <authorList>
            <person name="Schori C."/>
            <person name="Ahrens C."/>
        </authorList>
    </citation>
    <scope>NUCLEOTIDE SEQUENCE [LARGE SCALE GENOMIC DNA]</scope>
    <source>
        <strain evidence="1 2">DSM 2950</strain>
    </source>
</reference>
<gene>
    <name evidence="1" type="ORF">E5259_24975</name>
</gene>
<dbReference type="RefSeq" id="WP_018595196.1">
    <property type="nucleotide sequence ID" value="NZ_CABLBP010000020.1"/>
</dbReference>